<feature type="transmembrane region" description="Helical" evidence="3">
    <location>
        <begin position="990"/>
        <end position="1013"/>
    </location>
</feature>
<evidence type="ECO:0000256" key="3">
    <source>
        <dbReference type="SAM" id="Phobius"/>
    </source>
</evidence>
<dbReference type="EnsemblMetazoa" id="G34795.1">
    <property type="protein sequence ID" value="G34795.1:cds"/>
    <property type="gene ID" value="G34795"/>
</dbReference>
<dbReference type="PANTHER" id="PTHR14949:SF54">
    <property type="entry name" value="VWFD DOMAIN-CONTAINING PROTEIN"/>
    <property type="match status" value="1"/>
</dbReference>
<dbReference type="PANTHER" id="PTHR14949">
    <property type="entry name" value="EGF-LIKE-DOMAIN, MULTIPLE 7, 8"/>
    <property type="match status" value="1"/>
</dbReference>
<evidence type="ECO:0000256" key="4">
    <source>
        <dbReference type="SAM" id="SignalP"/>
    </source>
</evidence>
<sequence>MRTTHHHALFLFWFVLIKESKEQLPDACKDSELIPFESIRLYAYERLHGETPICDRNLIQESKWYRATDDMVTNATRANICGTTYPLWLSGIIPTSKMLIGVEEVGIVCVPGVRTACDYTFTIKIMNCGTFRVYKLKKPDSCPQAYCFGYGVKDTPPTQKTSKPKVQHEFTRDDSAFLGSIQVSNFKCDFNFLSDAEPNKPYLYQVYWYINGDIVYVTEAVKKEEFTKTFLNENNGKYKMGIQISCSIKLKFHSRGLPGPMSEKSDDFFAGIKLTTQSINIPRGETRKIGLTFTVPFPCAYTTVQSNEIDEDSCPLNVELATPKGKGSSCESRLALDGRCGTTFHAKSWNKTKFIKINHQDTGNYKLTLAEAERKIYLKTYPFDKSKAWNEVLLPVVNVHIDDTKDEWKGSSCTAHSDPHMKTFDQISYDNQNSGTFTMYRYNDSDGNVMEVQTELTFCNHGTHIFCVCGIAVRAAGDVFVINRCPHLKRNVFGFRSCIDNILDVRKIDELNYKIYMPTGTYVQTRLWLYKDKNVMEVDIFPSRADIDKSEGLCSKLGSRKLYKRDGSVYPHHSRNPDNFSLSWRVEDADNLLEMPDENVIQLSPLRSSYVLCTCENNVSTILNETVCSKDKTISCDVFKTKRYQKNTCFARRKRRSLQANLSFIPNNFVQHTNRRKRSTFNETKVVWTKDEAKSFCINYMNESAGYKACLGVPNVTPENAIADCVADIQLTNTTSWAIASREGLKALCFKELSQNNTFQNETENDGVSVMESILSVSCPSECHQRGICENGTCICNEDYGAADCSINLRDPPVVNGVNLDSGGLCDKLHCSEAVVEGDLFLDRTTLTCKMQRFNIPYQGNHIFLETVKVEAQHNSISDVICPFHKLRKKRSTTTTFISGFKIAVSNDGKAFSPSHFMYILDSTCQDTMNVSGEIRFALKDGFCFINGRCIADGTQDGSNICNICKYKSNAFNWSRQTNNSGCKEASSKLWIIGAVIGFVAMVLFVGIVFFICKKKSRIIGTTPPPSYKQ</sequence>
<dbReference type="InterPro" id="IPR050969">
    <property type="entry name" value="Dev_Signal_Modulators"/>
</dbReference>
<proteinExistence type="predicted"/>
<evidence type="ECO:0000313" key="6">
    <source>
        <dbReference type="EnsemblMetazoa" id="G34795.1:cds"/>
    </source>
</evidence>
<dbReference type="OMA" id="NICNICK"/>
<dbReference type="GO" id="GO:0005576">
    <property type="term" value="C:extracellular region"/>
    <property type="evidence" value="ECO:0007669"/>
    <property type="project" value="TreeGrafter"/>
</dbReference>
<dbReference type="InterPro" id="IPR001846">
    <property type="entry name" value="VWF_type-D"/>
</dbReference>
<dbReference type="OrthoDB" id="5989069at2759"/>
<name>A0A8W8MKP0_MAGGI</name>
<evidence type="ECO:0000256" key="1">
    <source>
        <dbReference type="ARBA" id="ARBA00022729"/>
    </source>
</evidence>
<keyword evidence="3" id="KW-0472">Membrane</keyword>
<keyword evidence="3" id="KW-1133">Transmembrane helix</keyword>
<feature type="signal peptide" evidence="4">
    <location>
        <begin position="1"/>
        <end position="22"/>
    </location>
</feature>
<evidence type="ECO:0000256" key="2">
    <source>
        <dbReference type="ARBA" id="ARBA00023157"/>
    </source>
</evidence>
<reference evidence="6" key="1">
    <citation type="submission" date="2022-08" db="UniProtKB">
        <authorList>
            <consortium name="EnsemblMetazoa"/>
        </authorList>
    </citation>
    <scope>IDENTIFICATION</scope>
    <source>
        <strain evidence="6">05x7-T-G4-1.051#20</strain>
    </source>
</reference>
<dbReference type="InterPro" id="IPR058727">
    <property type="entry name" value="Helical_Vwde"/>
</dbReference>
<feature type="domain" description="VWFD" evidence="5">
    <location>
        <begin position="411"/>
        <end position="592"/>
    </location>
</feature>
<dbReference type="Pfam" id="PF26129">
    <property type="entry name" value="Vwde"/>
    <property type="match status" value="1"/>
</dbReference>
<organism evidence="6 7">
    <name type="scientific">Magallana gigas</name>
    <name type="common">Pacific oyster</name>
    <name type="synonym">Crassostrea gigas</name>
    <dbReference type="NCBI Taxonomy" id="29159"/>
    <lineage>
        <taxon>Eukaryota</taxon>
        <taxon>Metazoa</taxon>
        <taxon>Spiralia</taxon>
        <taxon>Lophotrochozoa</taxon>
        <taxon>Mollusca</taxon>
        <taxon>Bivalvia</taxon>
        <taxon>Autobranchia</taxon>
        <taxon>Pteriomorphia</taxon>
        <taxon>Ostreida</taxon>
        <taxon>Ostreoidea</taxon>
        <taxon>Ostreidae</taxon>
        <taxon>Magallana</taxon>
    </lineage>
</organism>
<dbReference type="AlphaFoldDB" id="A0A8W8MKP0"/>
<dbReference type="Gene3D" id="2.10.25.10">
    <property type="entry name" value="Laminin"/>
    <property type="match status" value="1"/>
</dbReference>
<evidence type="ECO:0000313" key="7">
    <source>
        <dbReference type="Proteomes" id="UP000005408"/>
    </source>
</evidence>
<accession>A0A8W8MKP0</accession>
<keyword evidence="3" id="KW-0812">Transmembrane</keyword>
<feature type="chain" id="PRO_5036471938" description="VWFD domain-containing protein" evidence="4">
    <location>
        <begin position="23"/>
        <end position="1030"/>
    </location>
</feature>
<dbReference type="Proteomes" id="UP000005408">
    <property type="component" value="Unassembled WGS sequence"/>
</dbReference>
<dbReference type="PROSITE" id="PS51233">
    <property type="entry name" value="VWFD"/>
    <property type="match status" value="1"/>
</dbReference>
<dbReference type="Pfam" id="PF00094">
    <property type="entry name" value="VWD"/>
    <property type="match status" value="1"/>
</dbReference>
<keyword evidence="1 4" id="KW-0732">Signal</keyword>
<evidence type="ECO:0000259" key="5">
    <source>
        <dbReference type="PROSITE" id="PS51233"/>
    </source>
</evidence>
<keyword evidence="7" id="KW-1185">Reference proteome</keyword>
<dbReference type="GO" id="GO:0005102">
    <property type="term" value="F:signaling receptor binding"/>
    <property type="evidence" value="ECO:0007669"/>
    <property type="project" value="TreeGrafter"/>
</dbReference>
<dbReference type="GO" id="GO:0009986">
    <property type="term" value="C:cell surface"/>
    <property type="evidence" value="ECO:0007669"/>
    <property type="project" value="TreeGrafter"/>
</dbReference>
<protein>
    <recommendedName>
        <fullName evidence="5">VWFD domain-containing protein</fullName>
    </recommendedName>
</protein>
<keyword evidence="2" id="KW-1015">Disulfide bond</keyword>